<name>A0A917UVH9_9BACI</name>
<dbReference type="InterPro" id="IPR014729">
    <property type="entry name" value="Rossmann-like_a/b/a_fold"/>
</dbReference>
<dbReference type="Gene3D" id="3.40.50.620">
    <property type="entry name" value="HUPs"/>
    <property type="match status" value="1"/>
</dbReference>
<accession>A0A917UVH9</accession>
<dbReference type="PANTHER" id="PTHR31964">
    <property type="entry name" value="ADENINE NUCLEOTIDE ALPHA HYDROLASES-LIKE SUPERFAMILY PROTEIN"/>
    <property type="match status" value="1"/>
</dbReference>
<gene>
    <name evidence="3" type="ORF">GCM10007063_08630</name>
</gene>
<dbReference type="Proteomes" id="UP000658382">
    <property type="component" value="Unassembled WGS sequence"/>
</dbReference>
<comment type="caution">
    <text evidence="3">The sequence shown here is derived from an EMBL/GenBank/DDBJ whole genome shotgun (WGS) entry which is preliminary data.</text>
</comment>
<dbReference type="SUPFAM" id="SSF52402">
    <property type="entry name" value="Adenine nucleotide alpha hydrolases-like"/>
    <property type="match status" value="1"/>
</dbReference>
<dbReference type="RefSeq" id="WP_188631842.1">
    <property type="nucleotide sequence ID" value="NZ_BMNQ01000006.1"/>
</dbReference>
<dbReference type="Pfam" id="PF00582">
    <property type="entry name" value="Usp"/>
    <property type="match status" value="1"/>
</dbReference>
<reference evidence="3" key="2">
    <citation type="submission" date="2020-09" db="EMBL/GenBank/DDBJ databases">
        <authorList>
            <person name="Sun Q."/>
            <person name="Ohkuma M."/>
        </authorList>
    </citation>
    <scope>NUCLEOTIDE SEQUENCE</scope>
    <source>
        <strain evidence="3">JCM 12580</strain>
    </source>
</reference>
<protein>
    <submittedName>
        <fullName evidence="3">Universal stress protein UspA</fullName>
    </submittedName>
</protein>
<comment type="similarity">
    <text evidence="1">Belongs to the universal stress protein A family.</text>
</comment>
<evidence type="ECO:0000313" key="4">
    <source>
        <dbReference type="Proteomes" id="UP000658382"/>
    </source>
</evidence>
<feature type="domain" description="UspA" evidence="2">
    <location>
        <begin position="2"/>
        <end position="144"/>
    </location>
</feature>
<sequence>MKRKILVAYDGSELSEEALQEAKLQAAGIPETEVHVVVVVTQTGPSTNVTVAKNIQYEVADSLRPDMERIYREFETESIPIYTEIIIADTNRNAGVKVCEYADERDIDLIIAGSRGLGTVKKMLLGSVSNQIVQEANCPVLIIK</sequence>
<dbReference type="PANTHER" id="PTHR31964:SF113">
    <property type="entry name" value="USPA DOMAIN-CONTAINING PROTEIN"/>
    <property type="match status" value="1"/>
</dbReference>
<reference evidence="3" key="1">
    <citation type="journal article" date="2014" name="Int. J. Syst. Evol. Microbiol.">
        <title>Complete genome sequence of Corynebacterium casei LMG S-19264T (=DSM 44701T), isolated from a smear-ripened cheese.</title>
        <authorList>
            <consortium name="US DOE Joint Genome Institute (JGI-PGF)"/>
            <person name="Walter F."/>
            <person name="Albersmeier A."/>
            <person name="Kalinowski J."/>
            <person name="Ruckert C."/>
        </authorList>
    </citation>
    <scope>NUCLEOTIDE SEQUENCE</scope>
    <source>
        <strain evidence="3">JCM 12580</strain>
    </source>
</reference>
<dbReference type="AlphaFoldDB" id="A0A917UVH9"/>
<keyword evidence="4" id="KW-1185">Reference proteome</keyword>
<evidence type="ECO:0000256" key="1">
    <source>
        <dbReference type="ARBA" id="ARBA00008791"/>
    </source>
</evidence>
<evidence type="ECO:0000259" key="2">
    <source>
        <dbReference type="Pfam" id="PF00582"/>
    </source>
</evidence>
<dbReference type="CDD" id="cd23659">
    <property type="entry name" value="USP_At3g01520-like"/>
    <property type="match status" value="1"/>
</dbReference>
<evidence type="ECO:0000313" key="3">
    <source>
        <dbReference type="EMBL" id="GGJ88416.1"/>
    </source>
</evidence>
<proteinExistence type="inferred from homology"/>
<dbReference type="EMBL" id="BMNQ01000006">
    <property type="protein sequence ID" value="GGJ88416.1"/>
    <property type="molecule type" value="Genomic_DNA"/>
</dbReference>
<dbReference type="InterPro" id="IPR006016">
    <property type="entry name" value="UspA"/>
</dbReference>
<dbReference type="InterPro" id="IPR006015">
    <property type="entry name" value="Universal_stress_UspA"/>
</dbReference>
<organism evidence="3 4">
    <name type="scientific">Lentibacillus kapialis</name>
    <dbReference type="NCBI Taxonomy" id="340214"/>
    <lineage>
        <taxon>Bacteria</taxon>
        <taxon>Bacillati</taxon>
        <taxon>Bacillota</taxon>
        <taxon>Bacilli</taxon>
        <taxon>Bacillales</taxon>
        <taxon>Bacillaceae</taxon>
        <taxon>Lentibacillus</taxon>
    </lineage>
</organism>
<dbReference type="PRINTS" id="PR01438">
    <property type="entry name" value="UNVRSLSTRESS"/>
</dbReference>